<feature type="transmembrane region" description="Helical" evidence="8">
    <location>
        <begin position="12"/>
        <end position="31"/>
    </location>
</feature>
<feature type="domain" description="Pycsar effector protein" evidence="9">
    <location>
        <begin position="3"/>
        <end position="135"/>
    </location>
</feature>
<dbReference type="AlphaFoldDB" id="A0A918WD25"/>
<dbReference type="Pfam" id="PF18967">
    <property type="entry name" value="PycTM"/>
    <property type="match status" value="1"/>
</dbReference>
<feature type="transmembrane region" description="Helical" evidence="8">
    <location>
        <begin position="37"/>
        <end position="61"/>
    </location>
</feature>
<proteinExistence type="predicted"/>
<keyword evidence="6" id="KW-0051">Antiviral defense</keyword>
<reference evidence="10" key="1">
    <citation type="journal article" date="2014" name="Int. J. Syst. Evol. Microbiol.">
        <title>Complete genome sequence of Corynebacterium casei LMG S-19264T (=DSM 44701T), isolated from a smear-ripened cheese.</title>
        <authorList>
            <consortium name="US DOE Joint Genome Institute (JGI-PGF)"/>
            <person name="Walter F."/>
            <person name="Albersmeier A."/>
            <person name="Kalinowski J."/>
            <person name="Ruckert C."/>
        </authorList>
    </citation>
    <scope>NUCLEOTIDE SEQUENCE</scope>
    <source>
        <strain evidence="10">JCM 4633</strain>
    </source>
</reference>
<evidence type="ECO:0000256" key="2">
    <source>
        <dbReference type="ARBA" id="ARBA00022475"/>
    </source>
</evidence>
<reference evidence="10" key="2">
    <citation type="submission" date="2020-09" db="EMBL/GenBank/DDBJ databases">
        <authorList>
            <person name="Sun Q."/>
            <person name="Ohkuma M."/>
        </authorList>
    </citation>
    <scope>NUCLEOTIDE SEQUENCE</scope>
    <source>
        <strain evidence="10">JCM 4633</strain>
    </source>
</reference>
<gene>
    <name evidence="10" type="ORF">GCM10010507_11800</name>
</gene>
<dbReference type="GO" id="GO:0051607">
    <property type="term" value="P:defense response to virus"/>
    <property type="evidence" value="ECO:0007669"/>
    <property type="project" value="UniProtKB-KW"/>
</dbReference>
<dbReference type="EMBL" id="BMVB01000003">
    <property type="protein sequence ID" value="GHC39588.1"/>
    <property type="molecule type" value="Genomic_DNA"/>
</dbReference>
<keyword evidence="7 8" id="KW-0472">Membrane</keyword>
<sequence length="138" mass="14505">MATEIGRADNKATALVTALGILLSVIVAVAPGRSLPVLPAVLVALAAMGFVIAMVASLLAIRPTFGGSLPPAGTYLHWAACTSPEEVLEDLATDRRAERLLRRSQIARHKFRLLRLAVDLTAIAVFILATGLLAALVE</sequence>
<organism evidence="10 11">
    <name type="scientific">Streptomyces cinnamoneus</name>
    <name type="common">Streptoverticillium cinnamoneum</name>
    <dbReference type="NCBI Taxonomy" id="53446"/>
    <lineage>
        <taxon>Bacteria</taxon>
        <taxon>Bacillati</taxon>
        <taxon>Actinomycetota</taxon>
        <taxon>Actinomycetes</taxon>
        <taxon>Kitasatosporales</taxon>
        <taxon>Streptomycetaceae</taxon>
        <taxon>Streptomyces</taxon>
        <taxon>Streptomyces cinnamoneus group</taxon>
    </lineage>
</organism>
<dbReference type="InterPro" id="IPR043760">
    <property type="entry name" value="PycTM_dom"/>
</dbReference>
<keyword evidence="2" id="KW-1003">Cell membrane</keyword>
<protein>
    <recommendedName>
        <fullName evidence="9">Pycsar effector protein domain-containing protein</fullName>
    </recommendedName>
</protein>
<evidence type="ECO:0000256" key="6">
    <source>
        <dbReference type="ARBA" id="ARBA00023118"/>
    </source>
</evidence>
<keyword evidence="4" id="KW-0547">Nucleotide-binding</keyword>
<evidence type="ECO:0000256" key="7">
    <source>
        <dbReference type="ARBA" id="ARBA00023136"/>
    </source>
</evidence>
<evidence type="ECO:0000256" key="5">
    <source>
        <dbReference type="ARBA" id="ARBA00022989"/>
    </source>
</evidence>
<evidence type="ECO:0000313" key="10">
    <source>
        <dbReference type="EMBL" id="GHC39588.1"/>
    </source>
</evidence>
<keyword evidence="3 8" id="KW-0812">Transmembrane</keyword>
<dbReference type="GO" id="GO:0005886">
    <property type="term" value="C:plasma membrane"/>
    <property type="evidence" value="ECO:0007669"/>
    <property type="project" value="UniProtKB-SubCell"/>
</dbReference>
<evidence type="ECO:0000256" key="8">
    <source>
        <dbReference type="SAM" id="Phobius"/>
    </source>
</evidence>
<dbReference type="Proteomes" id="UP000646244">
    <property type="component" value="Unassembled WGS sequence"/>
</dbReference>
<comment type="subcellular location">
    <subcellularLocation>
        <location evidence="1">Cell membrane</location>
    </subcellularLocation>
</comment>
<evidence type="ECO:0000256" key="4">
    <source>
        <dbReference type="ARBA" id="ARBA00022741"/>
    </source>
</evidence>
<evidence type="ECO:0000256" key="1">
    <source>
        <dbReference type="ARBA" id="ARBA00004236"/>
    </source>
</evidence>
<name>A0A918WD25_STRCJ</name>
<comment type="caution">
    <text evidence="10">The sequence shown here is derived from an EMBL/GenBank/DDBJ whole genome shotgun (WGS) entry which is preliminary data.</text>
</comment>
<evidence type="ECO:0000259" key="9">
    <source>
        <dbReference type="Pfam" id="PF18967"/>
    </source>
</evidence>
<feature type="transmembrane region" description="Helical" evidence="8">
    <location>
        <begin position="113"/>
        <end position="137"/>
    </location>
</feature>
<evidence type="ECO:0000256" key="3">
    <source>
        <dbReference type="ARBA" id="ARBA00022692"/>
    </source>
</evidence>
<keyword evidence="5 8" id="KW-1133">Transmembrane helix</keyword>
<evidence type="ECO:0000313" key="11">
    <source>
        <dbReference type="Proteomes" id="UP000646244"/>
    </source>
</evidence>
<dbReference type="GO" id="GO:0000166">
    <property type="term" value="F:nucleotide binding"/>
    <property type="evidence" value="ECO:0007669"/>
    <property type="project" value="UniProtKB-KW"/>
</dbReference>
<accession>A0A918WD25</accession>